<evidence type="ECO:0000259" key="2">
    <source>
        <dbReference type="Pfam" id="PF22893"/>
    </source>
</evidence>
<dbReference type="Pfam" id="PF22893">
    <property type="entry name" value="ULD_2"/>
    <property type="match status" value="1"/>
</dbReference>
<keyword evidence="4" id="KW-1185">Reference proteome</keyword>
<feature type="compositionally biased region" description="Polar residues" evidence="1">
    <location>
        <begin position="1"/>
        <end position="11"/>
    </location>
</feature>
<feature type="region of interest" description="Disordered" evidence="1">
    <location>
        <begin position="109"/>
        <end position="135"/>
    </location>
</feature>
<proteinExistence type="predicted"/>
<evidence type="ECO:0000256" key="1">
    <source>
        <dbReference type="SAM" id="MobiDB-lite"/>
    </source>
</evidence>
<dbReference type="EMBL" id="MU001680">
    <property type="protein sequence ID" value="KAF2457629.1"/>
    <property type="molecule type" value="Genomic_DNA"/>
</dbReference>
<dbReference type="Proteomes" id="UP000799766">
    <property type="component" value="Unassembled WGS sequence"/>
</dbReference>
<feature type="region of interest" description="Disordered" evidence="1">
    <location>
        <begin position="1"/>
        <end position="58"/>
    </location>
</feature>
<feature type="domain" description="Ubiquitin-like" evidence="2">
    <location>
        <begin position="74"/>
        <end position="173"/>
    </location>
</feature>
<dbReference type="OrthoDB" id="5426734at2759"/>
<feature type="compositionally biased region" description="Basic and acidic residues" evidence="1">
    <location>
        <begin position="109"/>
        <end position="132"/>
    </location>
</feature>
<dbReference type="AlphaFoldDB" id="A0A6A6P157"/>
<sequence length="178" mass="19873">MDPGNRPTTRGQDAHADANAPQQPSNMSIEGYEAGDTRYPHAVPVEPNPSSPQEFRNNPEHATIEVHSTPAGSQEDSITFVDNVSVSYILPWQRCKTYEGMREMVEEVYSRENSRRYGRSTSERSSQDENTTKEAYPFGGKYDLVGPGGQVILPSAWEIIVRPGWVVGIQQWDSRSGE</sequence>
<protein>
    <recommendedName>
        <fullName evidence="2">Ubiquitin-like domain-containing protein</fullName>
    </recommendedName>
</protein>
<gene>
    <name evidence="3" type="ORF">BDY21DRAFT_30119</name>
</gene>
<evidence type="ECO:0000313" key="3">
    <source>
        <dbReference type="EMBL" id="KAF2457629.1"/>
    </source>
</evidence>
<name>A0A6A6P157_9PEZI</name>
<organism evidence="3 4">
    <name type="scientific">Lineolata rhizophorae</name>
    <dbReference type="NCBI Taxonomy" id="578093"/>
    <lineage>
        <taxon>Eukaryota</taxon>
        <taxon>Fungi</taxon>
        <taxon>Dikarya</taxon>
        <taxon>Ascomycota</taxon>
        <taxon>Pezizomycotina</taxon>
        <taxon>Dothideomycetes</taxon>
        <taxon>Dothideomycetes incertae sedis</taxon>
        <taxon>Lineolatales</taxon>
        <taxon>Lineolataceae</taxon>
        <taxon>Lineolata</taxon>
    </lineage>
</organism>
<reference evidence="3" key="1">
    <citation type="journal article" date="2020" name="Stud. Mycol.">
        <title>101 Dothideomycetes genomes: a test case for predicting lifestyles and emergence of pathogens.</title>
        <authorList>
            <person name="Haridas S."/>
            <person name="Albert R."/>
            <person name="Binder M."/>
            <person name="Bloem J."/>
            <person name="Labutti K."/>
            <person name="Salamov A."/>
            <person name="Andreopoulos B."/>
            <person name="Baker S."/>
            <person name="Barry K."/>
            <person name="Bills G."/>
            <person name="Bluhm B."/>
            <person name="Cannon C."/>
            <person name="Castanera R."/>
            <person name="Culley D."/>
            <person name="Daum C."/>
            <person name="Ezra D."/>
            <person name="Gonzalez J."/>
            <person name="Henrissat B."/>
            <person name="Kuo A."/>
            <person name="Liang C."/>
            <person name="Lipzen A."/>
            <person name="Lutzoni F."/>
            <person name="Magnuson J."/>
            <person name="Mondo S."/>
            <person name="Nolan M."/>
            <person name="Ohm R."/>
            <person name="Pangilinan J."/>
            <person name="Park H.-J."/>
            <person name="Ramirez L."/>
            <person name="Alfaro M."/>
            <person name="Sun H."/>
            <person name="Tritt A."/>
            <person name="Yoshinaga Y."/>
            <person name="Zwiers L.-H."/>
            <person name="Turgeon B."/>
            <person name="Goodwin S."/>
            <person name="Spatafora J."/>
            <person name="Crous P."/>
            <person name="Grigoriev I."/>
        </authorList>
    </citation>
    <scope>NUCLEOTIDE SEQUENCE</scope>
    <source>
        <strain evidence="3">ATCC 16933</strain>
    </source>
</reference>
<evidence type="ECO:0000313" key="4">
    <source>
        <dbReference type="Proteomes" id="UP000799766"/>
    </source>
</evidence>
<accession>A0A6A6P157</accession>
<dbReference type="InterPro" id="IPR054464">
    <property type="entry name" value="ULD_fung"/>
</dbReference>